<evidence type="ECO:0000313" key="2">
    <source>
        <dbReference type="Proteomes" id="UP000318833"/>
    </source>
</evidence>
<dbReference type="Proteomes" id="UP000318833">
    <property type="component" value="Unassembled WGS sequence"/>
</dbReference>
<comment type="caution">
    <text evidence="1">The sequence shown here is derived from an EMBL/GenBank/DDBJ whole genome shotgun (WGS) entry which is preliminary data.</text>
</comment>
<organism evidence="1 2">
    <name type="scientific">Aquimarina algiphila</name>
    <dbReference type="NCBI Taxonomy" id="2047982"/>
    <lineage>
        <taxon>Bacteria</taxon>
        <taxon>Pseudomonadati</taxon>
        <taxon>Bacteroidota</taxon>
        <taxon>Flavobacteriia</taxon>
        <taxon>Flavobacteriales</taxon>
        <taxon>Flavobacteriaceae</taxon>
        <taxon>Aquimarina</taxon>
    </lineage>
</organism>
<evidence type="ECO:0000313" key="1">
    <source>
        <dbReference type="EMBL" id="TSE11409.1"/>
    </source>
</evidence>
<reference evidence="1 2" key="1">
    <citation type="submission" date="2019-07" db="EMBL/GenBank/DDBJ databases">
        <title>The draft genome sequence of Aquimarina algiphila M91.</title>
        <authorList>
            <person name="Meng X."/>
        </authorList>
    </citation>
    <scope>NUCLEOTIDE SEQUENCE [LARGE SCALE GENOMIC DNA]</scope>
    <source>
        <strain evidence="1 2">M91</strain>
    </source>
</reference>
<proteinExistence type="predicted"/>
<protein>
    <submittedName>
        <fullName evidence="1">Uncharacterized protein</fullName>
    </submittedName>
</protein>
<accession>A0A554VRX1</accession>
<name>A0A554VRX1_9FLAO</name>
<dbReference type="EMBL" id="VLNR01000001">
    <property type="protein sequence ID" value="TSE11409.1"/>
    <property type="molecule type" value="Genomic_DNA"/>
</dbReference>
<sequence length="114" mass="12704">MKLLLATVVFCVSIGNATPSITDPISLKKKDKIERKKEDASQNKNAHSLKKWRITIEYTNGNVLSKTIVVNKNSKLSALETAFKEADKHLKDIKNVKEYSISPVTNSYVILAGE</sequence>
<keyword evidence="2" id="KW-1185">Reference proteome</keyword>
<dbReference type="RefSeq" id="WP_143915041.1">
    <property type="nucleotide sequence ID" value="NZ_CANLFO010000004.1"/>
</dbReference>
<dbReference type="AlphaFoldDB" id="A0A554VRX1"/>
<dbReference type="OrthoDB" id="1163065at2"/>
<gene>
    <name evidence="1" type="ORF">FOF46_00045</name>
</gene>